<reference evidence="3 4" key="1">
    <citation type="journal article" date="2018" name="Cell">
        <title>The Chara Genome: Secondary Complexity and Implications for Plant Terrestrialization.</title>
        <authorList>
            <person name="Nishiyama T."/>
            <person name="Sakayama H."/>
            <person name="Vries J.D."/>
            <person name="Buschmann H."/>
            <person name="Saint-Marcoux D."/>
            <person name="Ullrich K.K."/>
            <person name="Haas F.B."/>
            <person name="Vanderstraeten L."/>
            <person name="Becker D."/>
            <person name="Lang D."/>
            <person name="Vosolsobe S."/>
            <person name="Rombauts S."/>
            <person name="Wilhelmsson P.K.I."/>
            <person name="Janitza P."/>
            <person name="Kern R."/>
            <person name="Heyl A."/>
            <person name="Rumpler F."/>
            <person name="Villalobos L.I.A.C."/>
            <person name="Clay J.M."/>
            <person name="Skokan R."/>
            <person name="Toyoda A."/>
            <person name="Suzuki Y."/>
            <person name="Kagoshima H."/>
            <person name="Schijlen E."/>
            <person name="Tajeshwar N."/>
            <person name="Catarino B."/>
            <person name="Hetherington A.J."/>
            <person name="Saltykova A."/>
            <person name="Bonnot C."/>
            <person name="Breuninger H."/>
            <person name="Symeonidi A."/>
            <person name="Radhakrishnan G.V."/>
            <person name="Van Nieuwerburgh F."/>
            <person name="Deforce D."/>
            <person name="Chang C."/>
            <person name="Karol K.G."/>
            <person name="Hedrich R."/>
            <person name="Ulvskov P."/>
            <person name="Glockner G."/>
            <person name="Delwiche C.F."/>
            <person name="Petrasek J."/>
            <person name="Van de Peer Y."/>
            <person name="Friml J."/>
            <person name="Beilby M."/>
            <person name="Dolan L."/>
            <person name="Kohara Y."/>
            <person name="Sugano S."/>
            <person name="Fujiyama A."/>
            <person name="Delaux P.-M."/>
            <person name="Quint M."/>
            <person name="TheiBen G."/>
            <person name="Hagemann M."/>
            <person name="Harholt J."/>
            <person name="Dunand C."/>
            <person name="Zachgo S."/>
            <person name="Langdale J."/>
            <person name="Maumus F."/>
            <person name="Straeten D.V.D."/>
            <person name="Gould S.B."/>
            <person name="Rensing S.A."/>
        </authorList>
    </citation>
    <scope>NUCLEOTIDE SEQUENCE [LARGE SCALE GENOMIC DNA]</scope>
    <source>
        <strain evidence="3 4">S276</strain>
    </source>
</reference>
<feature type="region of interest" description="Disordered" evidence="1">
    <location>
        <begin position="176"/>
        <end position="199"/>
    </location>
</feature>
<keyword evidence="2" id="KW-0472">Membrane</keyword>
<evidence type="ECO:0000256" key="1">
    <source>
        <dbReference type="SAM" id="MobiDB-lite"/>
    </source>
</evidence>
<comment type="caution">
    <text evidence="3">The sequence shown here is derived from an EMBL/GenBank/DDBJ whole genome shotgun (WGS) entry which is preliminary data.</text>
</comment>
<dbReference type="EMBL" id="BFEA01000265">
    <property type="protein sequence ID" value="GBG77354.1"/>
    <property type="molecule type" value="Genomic_DNA"/>
</dbReference>
<name>A0A388L4X4_CHABU</name>
<feature type="transmembrane region" description="Helical" evidence="2">
    <location>
        <begin position="62"/>
        <end position="83"/>
    </location>
</feature>
<proteinExistence type="predicted"/>
<accession>A0A388L4X4</accession>
<dbReference type="Gramene" id="GBG77354">
    <property type="protein sequence ID" value="GBG77354"/>
    <property type="gene ID" value="CBR_g23686"/>
</dbReference>
<keyword evidence="2" id="KW-0812">Transmembrane</keyword>
<dbReference type="OMA" id="YGEERMQ"/>
<evidence type="ECO:0000313" key="3">
    <source>
        <dbReference type="EMBL" id="GBG77354.1"/>
    </source>
</evidence>
<feature type="transmembrane region" description="Helical" evidence="2">
    <location>
        <begin position="31"/>
        <end position="50"/>
    </location>
</feature>
<dbReference type="Proteomes" id="UP000265515">
    <property type="component" value="Unassembled WGS sequence"/>
</dbReference>
<evidence type="ECO:0000313" key="4">
    <source>
        <dbReference type="Proteomes" id="UP000265515"/>
    </source>
</evidence>
<dbReference type="AlphaFoldDB" id="A0A388L4X4"/>
<dbReference type="STRING" id="69332.A0A388L4X4"/>
<protein>
    <submittedName>
        <fullName evidence="3">Uncharacterized protein</fullName>
    </submittedName>
</protein>
<dbReference type="OrthoDB" id="1301796at2759"/>
<evidence type="ECO:0000256" key="2">
    <source>
        <dbReference type="SAM" id="Phobius"/>
    </source>
</evidence>
<feature type="transmembrane region" description="Helical" evidence="2">
    <location>
        <begin position="122"/>
        <end position="141"/>
    </location>
</feature>
<keyword evidence="2" id="KW-1133">Transmembrane helix</keyword>
<feature type="transmembrane region" description="Helical" evidence="2">
    <location>
        <begin position="89"/>
        <end position="110"/>
    </location>
</feature>
<organism evidence="3 4">
    <name type="scientific">Chara braunii</name>
    <name type="common">Braun's stonewort</name>
    <dbReference type="NCBI Taxonomy" id="69332"/>
    <lineage>
        <taxon>Eukaryota</taxon>
        <taxon>Viridiplantae</taxon>
        <taxon>Streptophyta</taxon>
        <taxon>Charophyceae</taxon>
        <taxon>Charales</taxon>
        <taxon>Characeae</taxon>
        <taxon>Chara</taxon>
    </lineage>
</organism>
<sequence length="218" mass="24306">MRYGVLVGFCGGSYAIIRTERGKYDMDDVLAAFLPLLCIPSVTAILVGIYKWKDDGWKVSKAAFRLVAGGWLLLALVTILIGVKCWQVAGLFMFVLLLVFLGMAAAYRWVAHNFYLTRWEMVFVALMSLLLALGAFLFGILTGTSKTKLELWRHSLAHGWAQALSKAVGDTVSKAVNKEKEGNESGQRSAQGAYGEERMQKRERELWLRGKMHVPLVS</sequence>
<gene>
    <name evidence="3" type="ORF">CBR_g23686</name>
</gene>
<keyword evidence="4" id="KW-1185">Reference proteome</keyword>